<dbReference type="InterPro" id="IPR011545">
    <property type="entry name" value="DEAD/DEAH_box_helicase_dom"/>
</dbReference>
<evidence type="ECO:0000313" key="17">
    <source>
        <dbReference type="Proteomes" id="UP001516023"/>
    </source>
</evidence>
<evidence type="ECO:0000259" key="13">
    <source>
        <dbReference type="PROSITE" id="PS50199"/>
    </source>
</evidence>
<dbReference type="GO" id="GO:0004386">
    <property type="term" value="F:helicase activity"/>
    <property type="evidence" value="ECO:0007669"/>
    <property type="project" value="UniProtKB-KW"/>
</dbReference>
<feature type="compositionally biased region" description="Basic and acidic residues" evidence="12">
    <location>
        <begin position="1327"/>
        <end position="1342"/>
    </location>
</feature>
<dbReference type="InterPro" id="IPR001876">
    <property type="entry name" value="Znf_RanBP2"/>
</dbReference>
<dbReference type="FunFam" id="3.40.50.300:FF:000861">
    <property type="entry name" value="Fanconi anemia, complementation group M"/>
    <property type="match status" value="1"/>
</dbReference>
<dbReference type="Gene3D" id="3.40.50.300">
    <property type="entry name" value="P-loop containing nucleotide triphosphate hydrolases"/>
    <property type="match status" value="2"/>
</dbReference>
<feature type="region of interest" description="Disordered" evidence="12">
    <location>
        <begin position="1554"/>
        <end position="1577"/>
    </location>
</feature>
<dbReference type="SMART" id="SM00487">
    <property type="entry name" value="DEXDc"/>
    <property type="match status" value="1"/>
</dbReference>
<feature type="compositionally biased region" description="Polar residues" evidence="12">
    <location>
        <begin position="155"/>
        <end position="176"/>
    </location>
</feature>
<evidence type="ECO:0000256" key="7">
    <source>
        <dbReference type="ARBA" id="ARBA00022806"/>
    </source>
</evidence>
<keyword evidence="17" id="KW-1185">Reference proteome</keyword>
<dbReference type="InterPro" id="IPR027417">
    <property type="entry name" value="P-loop_NTPase"/>
</dbReference>
<feature type="region of interest" description="Disordered" evidence="12">
    <location>
        <begin position="1621"/>
        <end position="1669"/>
    </location>
</feature>
<dbReference type="GO" id="GO:0006310">
    <property type="term" value="P:DNA recombination"/>
    <property type="evidence" value="ECO:0007669"/>
    <property type="project" value="UniProtKB-ARBA"/>
</dbReference>
<feature type="compositionally biased region" description="Polar residues" evidence="12">
    <location>
        <begin position="263"/>
        <end position="292"/>
    </location>
</feature>
<proteinExistence type="inferred from homology"/>
<protein>
    <recommendedName>
        <fullName evidence="18">Fanconi anemia group M protein</fullName>
    </recommendedName>
</protein>
<evidence type="ECO:0000256" key="1">
    <source>
        <dbReference type="ARBA" id="ARBA00004123"/>
    </source>
</evidence>
<accession>A0ABD3Q757</accession>
<name>A0ABD3Q757_9STRA</name>
<dbReference type="InterPro" id="IPR044749">
    <property type="entry name" value="FANCM_DEXDc"/>
</dbReference>
<dbReference type="PROSITE" id="PS51194">
    <property type="entry name" value="HELICASE_CTER"/>
    <property type="match status" value="1"/>
</dbReference>
<feature type="region of interest" description="Disordered" evidence="12">
    <location>
        <begin position="238"/>
        <end position="303"/>
    </location>
</feature>
<evidence type="ECO:0000256" key="5">
    <source>
        <dbReference type="ARBA" id="ARBA00022771"/>
    </source>
</evidence>
<evidence type="ECO:0000256" key="2">
    <source>
        <dbReference type="ARBA" id="ARBA00009889"/>
    </source>
</evidence>
<evidence type="ECO:0000256" key="3">
    <source>
        <dbReference type="ARBA" id="ARBA00022723"/>
    </source>
</evidence>
<dbReference type="InterPro" id="IPR014001">
    <property type="entry name" value="Helicase_ATP-bd"/>
</dbReference>
<reference evidence="16 17" key="1">
    <citation type="journal article" date="2020" name="G3 (Bethesda)">
        <title>Improved Reference Genome for Cyclotella cryptica CCMP332, a Model for Cell Wall Morphogenesis, Salinity Adaptation, and Lipid Production in Diatoms (Bacillariophyta).</title>
        <authorList>
            <person name="Roberts W.R."/>
            <person name="Downey K.M."/>
            <person name="Ruck E.C."/>
            <person name="Traller J.C."/>
            <person name="Alverson A.J."/>
        </authorList>
    </citation>
    <scope>NUCLEOTIDE SEQUENCE [LARGE SCALE GENOMIC DNA]</scope>
    <source>
        <strain evidence="16 17">CCMP332</strain>
    </source>
</reference>
<feature type="domain" description="Helicase ATP-binding" evidence="14">
    <location>
        <begin position="453"/>
        <end position="621"/>
    </location>
</feature>
<evidence type="ECO:0000256" key="12">
    <source>
        <dbReference type="SAM" id="MobiDB-lite"/>
    </source>
</evidence>
<dbReference type="Gene3D" id="2.30.30.380">
    <property type="entry name" value="Zn-finger domain of Sec23/24"/>
    <property type="match status" value="1"/>
</dbReference>
<dbReference type="SUPFAM" id="SSF52540">
    <property type="entry name" value="P-loop containing nucleoside triphosphate hydrolases"/>
    <property type="match status" value="1"/>
</dbReference>
<dbReference type="GO" id="GO:0005634">
    <property type="term" value="C:nucleus"/>
    <property type="evidence" value="ECO:0007669"/>
    <property type="project" value="UniProtKB-SubCell"/>
</dbReference>
<dbReference type="GO" id="GO:0005524">
    <property type="term" value="F:ATP binding"/>
    <property type="evidence" value="ECO:0007669"/>
    <property type="project" value="UniProtKB-KW"/>
</dbReference>
<feature type="compositionally biased region" description="Low complexity" evidence="12">
    <location>
        <begin position="402"/>
        <end position="412"/>
    </location>
</feature>
<feature type="region of interest" description="Disordered" evidence="12">
    <location>
        <begin position="1305"/>
        <end position="1377"/>
    </location>
</feature>
<dbReference type="SMART" id="SM00490">
    <property type="entry name" value="HELICc"/>
    <property type="match status" value="1"/>
</dbReference>
<sequence length="1984" mass="219325">MGFDEWNCPKCTFHHKFTAQRCQMCSALRVSREQMRDFVLGNKTSSSNAPTGGDFPGVAEARNRENGTKIGPATTEQSSCDEGYNQTMQSGPLHSPALENHQNSCADRAIPNPYSAGARPSSFPRSRPLVKNPYSKNGAASTTSSSGLPFHDNNSKSGSSQEGAVATATHNSTVVDRTQHRKFPLNPYTSVRKPPRGQASPSLAARSLNDGSSNSTSSNVKNIAAPTVMPNVTNNRAQHNSFALGPYSSAGNSAEDPRKQSEWSDGNPSSAARVMLSSSGQTVSNAKQSQVETSRENSIHLNRNRMMQQGNTANQCNRTTLNANQPQTDQTFDTHTEKGALNSTPANIMVQTSSMQPVNKQNQRNLHNLFSKSNQRSIERQKPSHNASSLSGYSGLLHESKNSSGAKSLSSKEPPYVEGPVPLSKNTCHNWIYPIDDKYPERSVSLIRYQLQMAHTSIMTNTLVSLPTGLGKTLIAAVVMYNYYRWFPTGKVVFCAPTRPLVTQQIQACYKIMGIPELHTAEISGRSKPESREAIWKAKRVFFCTPHTLVKDIEGGRCDAESIVCVVMDEAHRATGNHANALLVNLIKDSGAKFRLVGLSATPGTDIKSIQSIITTLNISQIEAKTEDDPDVKKYIHRREEEVIIVKQPDVVNRLDKMFGELIQPILDRLRQENVGARLFSNTAALVQYTVFQAQKEYVERTNDHRLDGHFSALRELVDIRRILREHGVLTARTKLSTLYHHGRRGIFGKIIEGNEFRSLLSEVSKATRATQEDEVEGQEDLLKNNPKYEKLSELLLEHFERKQASNQDTRVIVFSQWRDSVDGIVSMLKAQNHHLLKPSPFIGQSKKSVGKKSRGSNSDGKDLAGMNQAQQQRVLEQFSKGIYNILVCTCVAEEGLDIGDVDLIVNFDILKSPIRSIQRSGRTGRKRDGRVIFLVSEGTEERSYNESVANTKKIARALQSNKNVFNFCHTSPMFPKEPTLLKQKMTVSNFRMSQVGGHTPKASKRSANAVRRCKESSSDWMLTEEQEKQRQQQFGSLPEFLTLGCDKRRCFPQSIRRDYLKARQRSVASKLHRRDGSKKDLSVGSCSRFLKDLERKYCRFNKKLSLSPLDDALAALQSTQKITTASEPGNDDASMKLSEASVVASGHSDNFDVEDLTSNPQKSNIVADELFDGIFGRGIVSHNSGIDVEQLMLLFDSNEHHCAVSPPPEFGVPVSNESDCDESDSVSAGTKSSQLSVNTMNDDLLCDFFERRGDSLGKPFLAQSQATAIIAERSCEQPGNLDFGGDSPFELGVPHIDGEDVTVDDFEPPFRSKAAPIGKSLSVESQSKETNSRKARDKQDNVDGLDNNIAHFTLKNMKEDDNADDGEHPPNRRLSIPLDFEGARPLQYTETSSAMRKVCSNSCNNDTAECEEVNECSGSHFQQRLGTIKNSECARKEIPAFLEAALSNEELSSTMLCNGSDGATNSVVALQLPTPPDSSDDSEDDSISGNSSSVAVFAPRADGSGNCDDKCAYDIQRACLPTLQLNEIQLAASNDPVEQTSCDCVVPLQLPTQYSSSSSDDGSDEEASVGCRGRAVHSDEVRKSIQGCPMTDLHEDLDYQMHPPSSLKNITNLAKQNSSCRDLVDTPTPNNLKFKSVSTHSMSPDDLTDTPINKGPNKSTGLKPRLSADGLTDTPIKCSEVSVIGPKKLGGHRKRIRSAPCDNKENQHTSITTLTGRRERVKQRIEEKYRCKFLDTEAALDGSDEDSDEEDAIKQIEEEESQNSFINDSSQLGYTQDDLDQINADEEVSEGLHLDDLLLHRQLNHQQNVAEQFKTPIFNRRMARPSLSQNVPSSQRGLGNMNFIRSILEHQRQGGDSDDIEEEYHRLIGRCSPNDSHDWSSPISIVHSPERPPHQVGSNTHNVLEKSNPSDVQSHAACELEDRQSCTAPTCDSFSHPKSELPAVLTADQKAMIEAKRLAALKRRQERMKSQHQSFPRANPYAK</sequence>
<keyword evidence="3" id="KW-0479">Metal-binding</keyword>
<feature type="region of interest" description="Disordered" evidence="12">
    <location>
        <begin position="1471"/>
        <end position="1496"/>
    </location>
</feature>
<dbReference type="CDD" id="cd18033">
    <property type="entry name" value="DEXDc_FANCM"/>
    <property type="match status" value="1"/>
</dbReference>
<comment type="similarity">
    <text evidence="2">Belongs to the DEAD box helicase family. DEAH subfamily. FANCM sub-subfamily.</text>
</comment>
<evidence type="ECO:0008006" key="18">
    <source>
        <dbReference type="Google" id="ProtNLM"/>
    </source>
</evidence>
<evidence type="ECO:0000256" key="6">
    <source>
        <dbReference type="ARBA" id="ARBA00022801"/>
    </source>
</evidence>
<feature type="compositionally biased region" description="Polar residues" evidence="12">
    <location>
        <begin position="74"/>
        <end position="92"/>
    </location>
</feature>
<dbReference type="InterPro" id="IPR001650">
    <property type="entry name" value="Helicase_C-like"/>
</dbReference>
<dbReference type="Pfam" id="PF00270">
    <property type="entry name" value="DEAD"/>
    <property type="match status" value="1"/>
</dbReference>
<dbReference type="GO" id="GO:0008270">
    <property type="term" value="F:zinc ion binding"/>
    <property type="evidence" value="ECO:0007669"/>
    <property type="project" value="UniProtKB-KW"/>
</dbReference>
<dbReference type="GO" id="GO:0016787">
    <property type="term" value="F:hydrolase activity"/>
    <property type="evidence" value="ECO:0007669"/>
    <property type="project" value="UniProtKB-KW"/>
</dbReference>
<keyword evidence="8" id="KW-0862">Zinc</keyword>
<feature type="compositionally biased region" description="Basic and acidic residues" evidence="12">
    <location>
        <begin position="1357"/>
        <end position="1371"/>
    </location>
</feature>
<evidence type="ECO:0000259" key="14">
    <source>
        <dbReference type="PROSITE" id="PS51192"/>
    </source>
</evidence>
<organism evidence="16 17">
    <name type="scientific">Cyclotella cryptica</name>
    <dbReference type="NCBI Taxonomy" id="29204"/>
    <lineage>
        <taxon>Eukaryota</taxon>
        <taxon>Sar</taxon>
        <taxon>Stramenopiles</taxon>
        <taxon>Ochrophyta</taxon>
        <taxon>Bacillariophyta</taxon>
        <taxon>Coscinodiscophyceae</taxon>
        <taxon>Thalassiosirophycidae</taxon>
        <taxon>Stephanodiscales</taxon>
        <taxon>Stephanodiscaceae</taxon>
        <taxon>Cyclotella</taxon>
    </lineage>
</organism>
<evidence type="ECO:0000256" key="10">
    <source>
        <dbReference type="ARBA" id="ARBA00023242"/>
    </source>
</evidence>
<evidence type="ECO:0000256" key="8">
    <source>
        <dbReference type="ARBA" id="ARBA00022833"/>
    </source>
</evidence>
<keyword evidence="9" id="KW-0067">ATP-binding</keyword>
<comment type="caution">
    <text evidence="16">The sequence shown here is derived from an EMBL/GenBank/DDBJ whole genome shotgun (WGS) entry which is preliminary data.</text>
</comment>
<feature type="domain" description="RanBP2-type" evidence="13">
    <location>
        <begin position="1"/>
        <end position="31"/>
    </location>
</feature>
<evidence type="ECO:0000256" key="9">
    <source>
        <dbReference type="ARBA" id="ARBA00022840"/>
    </source>
</evidence>
<dbReference type="PROSITE" id="PS51192">
    <property type="entry name" value="HELICASE_ATP_BIND_1"/>
    <property type="match status" value="1"/>
</dbReference>
<keyword evidence="5 11" id="KW-0863">Zinc-finger</keyword>
<feature type="region of interest" description="Disordered" evidence="12">
    <location>
        <begin position="375"/>
        <end position="420"/>
    </location>
</feature>
<feature type="compositionally biased region" description="Low complexity" evidence="12">
    <location>
        <begin position="207"/>
        <end position="222"/>
    </location>
</feature>
<evidence type="ECO:0000256" key="4">
    <source>
        <dbReference type="ARBA" id="ARBA00022741"/>
    </source>
</evidence>
<feature type="region of interest" description="Disordered" evidence="12">
    <location>
        <begin position="317"/>
        <end position="340"/>
    </location>
</feature>
<evidence type="ECO:0000256" key="11">
    <source>
        <dbReference type="PROSITE-ProRule" id="PRU00322"/>
    </source>
</evidence>
<dbReference type="PANTHER" id="PTHR14025:SF20">
    <property type="entry name" value="FANCONI ANEMIA GROUP M PROTEIN"/>
    <property type="match status" value="1"/>
</dbReference>
<dbReference type="Pfam" id="PF00271">
    <property type="entry name" value="Helicase_C"/>
    <property type="match status" value="1"/>
</dbReference>
<gene>
    <name evidence="16" type="ORF">HJC23_000663</name>
</gene>
<comment type="subcellular location">
    <subcellularLocation>
        <location evidence="1">Nucleus</location>
    </subcellularLocation>
</comment>
<dbReference type="EMBL" id="JABMIG020000065">
    <property type="protein sequence ID" value="KAL3796160.1"/>
    <property type="molecule type" value="Genomic_DNA"/>
</dbReference>
<keyword evidence="4" id="KW-0547">Nucleotide-binding</keyword>
<dbReference type="PROSITE" id="PS50199">
    <property type="entry name" value="ZF_RANBP2_2"/>
    <property type="match status" value="1"/>
</dbReference>
<evidence type="ECO:0000313" key="16">
    <source>
        <dbReference type="EMBL" id="KAL3796160.1"/>
    </source>
</evidence>
<keyword evidence="10" id="KW-0539">Nucleus</keyword>
<dbReference type="PANTHER" id="PTHR14025">
    <property type="entry name" value="FANCONI ANEMIA GROUP M FANCM FAMILY MEMBER"/>
    <property type="match status" value="1"/>
</dbReference>
<feature type="domain" description="Helicase C-terminal" evidence="15">
    <location>
        <begin position="791"/>
        <end position="980"/>
    </location>
</feature>
<keyword evidence="7" id="KW-0347">Helicase</keyword>
<keyword evidence="6" id="KW-0378">Hydrolase</keyword>
<feature type="region of interest" description="Disordered" evidence="12">
    <location>
        <begin position="42"/>
        <end position="225"/>
    </location>
</feature>
<feature type="compositionally biased region" description="Polar residues" evidence="12">
    <location>
        <begin position="317"/>
        <end position="331"/>
    </location>
</feature>
<feature type="compositionally biased region" description="Polar residues" evidence="12">
    <location>
        <begin position="1628"/>
        <end position="1643"/>
    </location>
</feature>
<feature type="region of interest" description="Disordered" evidence="12">
    <location>
        <begin position="1963"/>
        <end position="1984"/>
    </location>
</feature>
<feature type="compositionally biased region" description="Polar residues" evidence="12">
    <location>
        <begin position="134"/>
        <end position="147"/>
    </location>
</feature>
<evidence type="ECO:0000259" key="15">
    <source>
        <dbReference type="PROSITE" id="PS51194"/>
    </source>
</evidence>
<dbReference type="Proteomes" id="UP001516023">
    <property type="component" value="Unassembled WGS sequence"/>
</dbReference>
<feature type="region of interest" description="Disordered" evidence="12">
    <location>
        <begin position="839"/>
        <end position="864"/>
    </location>
</feature>
<dbReference type="GO" id="GO:0006281">
    <property type="term" value="P:DNA repair"/>
    <property type="evidence" value="ECO:0007669"/>
    <property type="project" value="UniProtKB-ARBA"/>
</dbReference>